<accession>A0A2P6TTQ0</accession>
<dbReference type="OrthoDB" id="539659at2759"/>
<dbReference type="Gene3D" id="3.40.50.12370">
    <property type="match status" value="1"/>
</dbReference>
<name>A0A2P6TTQ0_CHLSO</name>
<protein>
    <submittedName>
        <fullName evidence="1">Universal stress</fullName>
    </submittedName>
</protein>
<reference evidence="1 2" key="1">
    <citation type="journal article" date="2018" name="Plant J.">
        <title>Genome sequences of Chlorella sorokiniana UTEX 1602 and Micractinium conductrix SAG 241.80: implications to maltose excretion by a green alga.</title>
        <authorList>
            <person name="Arriola M.B."/>
            <person name="Velmurugan N."/>
            <person name="Zhang Y."/>
            <person name="Plunkett M.H."/>
            <person name="Hondzo H."/>
            <person name="Barney B.M."/>
        </authorList>
    </citation>
    <scope>NUCLEOTIDE SEQUENCE [LARGE SCALE GENOMIC DNA]</scope>
    <source>
        <strain evidence="2">UTEX 1602</strain>
    </source>
</reference>
<sequence length="120" mass="12568">MDSNPVLSSASRTALVTAAALATQNASKLTVMFVDEAGQQVSEKRLQLVQGELERRGLQASFVEEEVEAASVGKGSVAVGEVADNIEADLVVLSTAAIHEKHVDGNLLAEFVPCPVLLLP</sequence>
<keyword evidence="2" id="KW-1185">Reference proteome</keyword>
<organism evidence="1 2">
    <name type="scientific">Chlorella sorokiniana</name>
    <name type="common">Freshwater green alga</name>
    <dbReference type="NCBI Taxonomy" id="3076"/>
    <lineage>
        <taxon>Eukaryota</taxon>
        <taxon>Viridiplantae</taxon>
        <taxon>Chlorophyta</taxon>
        <taxon>core chlorophytes</taxon>
        <taxon>Trebouxiophyceae</taxon>
        <taxon>Chlorellales</taxon>
        <taxon>Chlorellaceae</taxon>
        <taxon>Chlorella clade</taxon>
        <taxon>Chlorella</taxon>
    </lineage>
</organism>
<comment type="caution">
    <text evidence="1">The sequence shown here is derived from an EMBL/GenBank/DDBJ whole genome shotgun (WGS) entry which is preliminary data.</text>
</comment>
<evidence type="ECO:0000313" key="1">
    <source>
        <dbReference type="EMBL" id="PRW57445.1"/>
    </source>
</evidence>
<dbReference type="PANTHER" id="PTHR36081">
    <property type="entry name" value="CELL WALL INTEGRITY/STRESS RESPONSE COMPONENT"/>
    <property type="match status" value="1"/>
</dbReference>
<dbReference type="Proteomes" id="UP000239899">
    <property type="component" value="Unassembled WGS sequence"/>
</dbReference>
<dbReference type="EMBL" id="LHPG02000007">
    <property type="protein sequence ID" value="PRW57445.1"/>
    <property type="molecule type" value="Genomic_DNA"/>
</dbReference>
<evidence type="ECO:0000313" key="2">
    <source>
        <dbReference type="Proteomes" id="UP000239899"/>
    </source>
</evidence>
<dbReference type="PANTHER" id="PTHR36081:SF1">
    <property type="entry name" value="CELL WALL INTEGRITY_STRESS RESPONSE COMPONENT"/>
    <property type="match status" value="1"/>
</dbReference>
<proteinExistence type="predicted"/>
<dbReference type="SUPFAM" id="SSF52402">
    <property type="entry name" value="Adenine nucleotide alpha hydrolases-like"/>
    <property type="match status" value="1"/>
</dbReference>
<dbReference type="AlphaFoldDB" id="A0A2P6TTQ0"/>
<gene>
    <name evidence="1" type="ORF">C2E21_4112</name>
</gene>